<organism evidence="2 3">
    <name type="scientific">Streblomastix strix</name>
    <dbReference type="NCBI Taxonomy" id="222440"/>
    <lineage>
        <taxon>Eukaryota</taxon>
        <taxon>Metamonada</taxon>
        <taxon>Preaxostyla</taxon>
        <taxon>Oxymonadida</taxon>
        <taxon>Streblomastigidae</taxon>
        <taxon>Streblomastix</taxon>
    </lineage>
</organism>
<feature type="region of interest" description="Disordered" evidence="1">
    <location>
        <begin position="1"/>
        <end position="108"/>
    </location>
</feature>
<comment type="caution">
    <text evidence="2">The sequence shown here is derived from an EMBL/GenBank/DDBJ whole genome shotgun (WGS) entry which is preliminary data.</text>
</comment>
<evidence type="ECO:0000256" key="1">
    <source>
        <dbReference type="SAM" id="MobiDB-lite"/>
    </source>
</evidence>
<dbReference type="Proteomes" id="UP000324800">
    <property type="component" value="Unassembled WGS sequence"/>
</dbReference>
<sequence>MPEQFKSVLIPDKEPKQGEEQVKEEVIKDKDANDIEEFDDYSSSGDLEDEQSDIDDNQPLTKEQIEFLDEQKKKDQEREKRRSKRLKKSVNKDENLKEPIEEQTPNRQ</sequence>
<feature type="compositionally biased region" description="Basic and acidic residues" evidence="1">
    <location>
        <begin position="11"/>
        <end position="33"/>
    </location>
</feature>
<proteinExistence type="predicted"/>
<feature type="compositionally biased region" description="Basic and acidic residues" evidence="1">
    <location>
        <begin position="63"/>
        <end position="80"/>
    </location>
</feature>
<feature type="compositionally biased region" description="Basic and acidic residues" evidence="1">
    <location>
        <begin position="90"/>
        <end position="100"/>
    </location>
</feature>
<protein>
    <submittedName>
        <fullName evidence="2">Uncharacterized protein</fullName>
    </submittedName>
</protein>
<gene>
    <name evidence="2" type="ORF">EZS28_047461</name>
</gene>
<evidence type="ECO:0000313" key="3">
    <source>
        <dbReference type="Proteomes" id="UP000324800"/>
    </source>
</evidence>
<accession>A0A5J4TGJ2</accession>
<dbReference type="AlphaFoldDB" id="A0A5J4TGJ2"/>
<dbReference type="EMBL" id="SNRW01032040">
    <property type="protein sequence ID" value="KAA6357012.1"/>
    <property type="molecule type" value="Genomic_DNA"/>
</dbReference>
<evidence type="ECO:0000313" key="2">
    <source>
        <dbReference type="EMBL" id="KAA6357012.1"/>
    </source>
</evidence>
<reference evidence="2 3" key="1">
    <citation type="submission" date="2019-03" db="EMBL/GenBank/DDBJ databases">
        <title>Single cell metagenomics reveals metabolic interactions within the superorganism composed of flagellate Streblomastix strix and complex community of Bacteroidetes bacteria on its surface.</title>
        <authorList>
            <person name="Treitli S.C."/>
            <person name="Kolisko M."/>
            <person name="Husnik F."/>
            <person name="Keeling P."/>
            <person name="Hampl V."/>
        </authorList>
    </citation>
    <scope>NUCLEOTIDE SEQUENCE [LARGE SCALE GENOMIC DNA]</scope>
    <source>
        <strain evidence="2">ST1C</strain>
    </source>
</reference>
<feature type="compositionally biased region" description="Acidic residues" evidence="1">
    <location>
        <begin position="34"/>
        <end position="56"/>
    </location>
</feature>
<name>A0A5J4TGJ2_9EUKA</name>